<evidence type="ECO:0000313" key="2">
    <source>
        <dbReference type="Proteomes" id="UP001517247"/>
    </source>
</evidence>
<name>A0ABW9J8V7_9SPHI</name>
<dbReference type="Proteomes" id="UP001517247">
    <property type="component" value="Unassembled WGS sequence"/>
</dbReference>
<reference evidence="1 2" key="1">
    <citation type="submission" date="2024-12" db="EMBL/GenBank/DDBJ databases">
        <authorList>
            <person name="Hu S."/>
        </authorList>
    </citation>
    <scope>NUCLEOTIDE SEQUENCE [LARGE SCALE GENOMIC DNA]</scope>
    <source>
        <strain evidence="1 2">THG-T11</strain>
    </source>
</reference>
<proteinExistence type="predicted"/>
<evidence type="ECO:0000313" key="1">
    <source>
        <dbReference type="EMBL" id="MFN0256615.1"/>
    </source>
</evidence>
<sequence length="180" mass="20033">MAKIYLICCAICLMLAKRNTEPIGHTIIVDPKVSHLLKIAGSQVGIREATGNNDGPEVEKYLAYTGNKKGEPWCAAFVSWVFGQAGFKQPRTAWSPSLFPKASLVPLGKPATVFGIYFPDKGRIAHAGIVEKQKDNWLYTIEGNTNIEGSREGDGVYRKMRHIKTIKYYADWINMEGGRK</sequence>
<dbReference type="Gene3D" id="3.90.1720.10">
    <property type="entry name" value="endopeptidase domain like (from Nostoc punctiforme)"/>
    <property type="match status" value="1"/>
</dbReference>
<protein>
    <submittedName>
        <fullName evidence="1">Peptidoglycan-binding protein</fullName>
    </submittedName>
</protein>
<dbReference type="EMBL" id="SSHJ02000007">
    <property type="protein sequence ID" value="MFN0256615.1"/>
    <property type="molecule type" value="Genomic_DNA"/>
</dbReference>
<organism evidence="1 2">
    <name type="scientific">Pedobacter ureilyticus</name>
    <dbReference type="NCBI Taxonomy" id="1393051"/>
    <lineage>
        <taxon>Bacteria</taxon>
        <taxon>Pseudomonadati</taxon>
        <taxon>Bacteroidota</taxon>
        <taxon>Sphingobacteriia</taxon>
        <taxon>Sphingobacteriales</taxon>
        <taxon>Sphingobacteriaceae</taxon>
        <taxon>Pedobacter</taxon>
    </lineage>
</organism>
<gene>
    <name evidence="1" type="ORF">E6A44_013590</name>
</gene>
<comment type="caution">
    <text evidence="1">The sequence shown here is derived from an EMBL/GenBank/DDBJ whole genome shotgun (WGS) entry which is preliminary data.</text>
</comment>
<dbReference type="RefSeq" id="WP_246077065.1">
    <property type="nucleotide sequence ID" value="NZ_SSHJ02000007.1"/>
</dbReference>
<accession>A0ABW9J8V7</accession>
<keyword evidence="2" id="KW-1185">Reference proteome</keyword>